<organism evidence="1 2">
    <name type="scientific">Peronospora matthiolae</name>
    <dbReference type="NCBI Taxonomy" id="2874970"/>
    <lineage>
        <taxon>Eukaryota</taxon>
        <taxon>Sar</taxon>
        <taxon>Stramenopiles</taxon>
        <taxon>Oomycota</taxon>
        <taxon>Peronosporomycetes</taxon>
        <taxon>Peronosporales</taxon>
        <taxon>Peronosporaceae</taxon>
        <taxon>Peronospora</taxon>
    </lineage>
</organism>
<proteinExistence type="predicted"/>
<dbReference type="PANTHER" id="PTHR14270">
    <property type="entry name" value="NONSENSE-MEDIATED MRNA DECAY FACTOR SMG9"/>
    <property type="match status" value="1"/>
</dbReference>
<dbReference type="InterPro" id="IPR039177">
    <property type="entry name" value="SMG9"/>
</dbReference>
<dbReference type="EMBL" id="CAKLBY020000226">
    <property type="protein sequence ID" value="CAK7937016.1"/>
    <property type="molecule type" value="Genomic_DNA"/>
</dbReference>
<accession>A0AAV1URU2</accession>
<sequence>MVGGSGHPTILLDTQPLLSSSMLVDLLESKESHRVGAMTPEQQVEAASYQIAVFLCAICHYVLVVHDGLAFQVSVYELLCKVKQKFSQCRLPSVSGNSQSVTGHPEACTGDSTSYLF</sequence>
<dbReference type="PANTHER" id="PTHR14270:SF0">
    <property type="entry name" value="NONSENSE-MEDIATED MRNA DECAY FACTOR SMG9"/>
    <property type="match status" value="1"/>
</dbReference>
<evidence type="ECO:0000313" key="2">
    <source>
        <dbReference type="Proteomes" id="UP001162060"/>
    </source>
</evidence>
<reference evidence="1" key="1">
    <citation type="submission" date="2024-01" db="EMBL/GenBank/DDBJ databases">
        <authorList>
            <person name="Webb A."/>
        </authorList>
    </citation>
    <scope>NUCLEOTIDE SEQUENCE</scope>
    <source>
        <strain evidence="1">Pm1</strain>
    </source>
</reference>
<comment type="caution">
    <text evidence="1">The sequence shown here is derived from an EMBL/GenBank/DDBJ whole genome shotgun (WGS) entry which is preliminary data.</text>
</comment>
<name>A0AAV1URU2_9STRA</name>
<dbReference type="GO" id="GO:0000184">
    <property type="term" value="P:nuclear-transcribed mRNA catabolic process, nonsense-mediated decay"/>
    <property type="evidence" value="ECO:0007669"/>
    <property type="project" value="InterPro"/>
</dbReference>
<protein>
    <submittedName>
        <fullName evidence="1">Uncharacterized protein</fullName>
    </submittedName>
</protein>
<dbReference type="AlphaFoldDB" id="A0AAV1URU2"/>
<dbReference type="Proteomes" id="UP001162060">
    <property type="component" value="Unassembled WGS sequence"/>
</dbReference>
<gene>
    <name evidence="1" type="ORF">PM001_LOCUS22166</name>
</gene>
<evidence type="ECO:0000313" key="1">
    <source>
        <dbReference type="EMBL" id="CAK7937016.1"/>
    </source>
</evidence>